<dbReference type="InterPro" id="IPR007627">
    <property type="entry name" value="RNA_pol_sigma70_r2"/>
</dbReference>
<feature type="non-terminal residue" evidence="7">
    <location>
        <position position="278"/>
    </location>
</feature>
<evidence type="ECO:0000259" key="6">
    <source>
        <dbReference type="Pfam" id="PF04545"/>
    </source>
</evidence>
<dbReference type="InterPro" id="IPR007630">
    <property type="entry name" value="RNA_pol_sigma70_r4"/>
</dbReference>
<evidence type="ECO:0000256" key="3">
    <source>
        <dbReference type="ARBA" id="ARBA00023125"/>
    </source>
</evidence>
<dbReference type="InterPro" id="IPR000943">
    <property type="entry name" value="RNA_pol_sigma70"/>
</dbReference>
<dbReference type="Proteomes" id="UP000647235">
    <property type="component" value="Unassembled WGS sequence"/>
</dbReference>
<dbReference type="EMBL" id="JACOOY010000034">
    <property type="protein sequence ID" value="MBC5666372.1"/>
    <property type="molecule type" value="Genomic_DNA"/>
</dbReference>
<dbReference type="Gene3D" id="1.20.120.1810">
    <property type="match status" value="1"/>
</dbReference>
<evidence type="ECO:0000313" key="8">
    <source>
        <dbReference type="Proteomes" id="UP000647235"/>
    </source>
</evidence>
<comment type="caution">
    <text evidence="7">The sequence shown here is derived from an EMBL/GenBank/DDBJ whole genome shotgun (WGS) entry which is preliminary data.</text>
</comment>
<organism evidence="7 8">
    <name type="scientific">Dorea hominis</name>
    <dbReference type="NCBI Taxonomy" id="2763040"/>
    <lineage>
        <taxon>Bacteria</taxon>
        <taxon>Bacillati</taxon>
        <taxon>Bacillota</taxon>
        <taxon>Clostridia</taxon>
        <taxon>Lachnospirales</taxon>
        <taxon>Lachnospiraceae</taxon>
        <taxon>Dorea</taxon>
    </lineage>
</organism>
<dbReference type="InterPro" id="IPR013324">
    <property type="entry name" value="RNA_pol_sigma_r3/r4-like"/>
</dbReference>
<dbReference type="SUPFAM" id="SSF88659">
    <property type="entry name" value="Sigma3 and sigma4 domains of RNA polymerase sigma factors"/>
    <property type="match status" value="2"/>
</dbReference>
<keyword evidence="2" id="KW-0731">Sigma factor</keyword>
<feature type="domain" description="RNA polymerase sigma-70 region 2" evidence="5">
    <location>
        <begin position="26"/>
        <end position="92"/>
    </location>
</feature>
<name>A0ABR7EZG3_9FIRM</name>
<dbReference type="SUPFAM" id="SSF88946">
    <property type="entry name" value="Sigma2 domain of RNA polymerase sigma factors"/>
    <property type="match status" value="1"/>
</dbReference>
<dbReference type="PANTHER" id="PTHR30603:SF47">
    <property type="entry name" value="RNA POLYMERASE SIGMA FACTOR SIGD, CHLOROPLASTIC"/>
    <property type="match status" value="1"/>
</dbReference>
<dbReference type="InterPro" id="IPR050239">
    <property type="entry name" value="Sigma-70_RNA_pol_init_factors"/>
</dbReference>
<feature type="domain" description="RNA polymerase sigma-70 region 4" evidence="6">
    <location>
        <begin position="198"/>
        <end position="245"/>
    </location>
</feature>
<keyword evidence="1" id="KW-0805">Transcription regulation</keyword>
<gene>
    <name evidence="7" type="ORF">H8S07_14200</name>
</gene>
<keyword evidence="4" id="KW-0804">Transcription</keyword>
<evidence type="ECO:0000259" key="5">
    <source>
        <dbReference type="Pfam" id="PF04542"/>
    </source>
</evidence>
<dbReference type="PRINTS" id="PR00046">
    <property type="entry name" value="SIGMA70FCT"/>
</dbReference>
<evidence type="ECO:0000256" key="1">
    <source>
        <dbReference type="ARBA" id="ARBA00023015"/>
    </source>
</evidence>
<dbReference type="InterPro" id="IPR013325">
    <property type="entry name" value="RNA_pol_sigma_r2"/>
</dbReference>
<dbReference type="Pfam" id="PF04542">
    <property type="entry name" value="Sigma70_r2"/>
    <property type="match status" value="1"/>
</dbReference>
<protein>
    <submittedName>
        <fullName evidence="7">Sigma-70 family RNA polymerase sigma factor</fullName>
    </submittedName>
</protein>
<dbReference type="Pfam" id="PF04545">
    <property type="entry name" value="Sigma70_r4"/>
    <property type="match status" value="1"/>
</dbReference>
<dbReference type="PANTHER" id="PTHR30603">
    <property type="entry name" value="RNA POLYMERASE SIGMA FACTOR RPO"/>
    <property type="match status" value="1"/>
</dbReference>
<keyword evidence="3" id="KW-0238">DNA-binding</keyword>
<proteinExistence type="predicted"/>
<dbReference type="RefSeq" id="WP_186856270.1">
    <property type="nucleotide sequence ID" value="NZ_JACOOY010000034.1"/>
</dbReference>
<dbReference type="Gene3D" id="1.20.140.160">
    <property type="match status" value="1"/>
</dbReference>
<evidence type="ECO:0000256" key="4">
    <source>
        <dbReference type="ARBA" id="ARBA00023163"/>
    </source>
</evidence>
<evidence type="ECO:0000256" key="2">
    <source>
        <dbReference type="ARBA" id="ARBA00023082"/>
    </source>
</evidence>
<sequence length="278" mass="32539">MEQRTNEQLVTLIRAGEDPAGNMLKLWEQNKGFIAKMARKYSGYAEMDDLMQEGYLGLNAAVEHYKPDQGTKFISYLSFWLKMRMQRYIENNSTVRLPSGLYDDVIKYKRIRQEYLTEYGAEPTELEIRALLGVSGKELERIEENAKRGKIRSLSEPIGEEEDNYTLGDTLRTGEDLEADAIRRRDHELMSAELWEVISKLPENQALVIAGRYQDKRTHESLGHEMGCSFQYSQYLERQALRTLRRPHISKKFRPYFEQYITPYPIYHVGIESFQRTG</sequence>
<keyword evidence="8" id="KW-1185">Reference proteome</keyword>
<accession>A0ABR7EZG3</accession>
<dbReference type="InterPro" id="IPR014284">
    <property type="entry name" value="RNA_pol_sigma-70_dom"/>
</dbReference>
<reference evidence="7 8" key="1">
    <citation type="submission" date="2020-08" db="EMBL/GenBank/DDBJ databases">
        <title>Genome public.</title>
        <authorList>
            <person name="Liu C."/>
            <person name="Sun Q."/>
        </authorList>
    </citation>
    <scope>NUCLEOTIDE SEQUENCE [LARGE SCALE GENOMIC DNA]</scope>
    <source>
        <strain evidence="7 8">NSJ-36</strain>
    </source>
</reference>
<dbReference type="NCBIfam" id="TIGR02937">
    <property type="entry name" value="sigma70-ECF"/>
    <property type="match status" value="1"/>
</dbReference>
<evidence type="ECO:0000313" key="7">
    <source>
        <dbReference type="EMBL" id="MBC5666372.1"/>
    </source>
</evidence>